<dbReference type="Gene3D" id="1.10.510.10">
    <property type="entry name" value="Transferase(Phosphotransferase) domain 1"/>
    <property type="match status" value="1"/>
</dbReference>
<dbReference type="Proteomes" id="UP000580250">
    <property type="component" value="Unassembled WGS sequence"/>
</dbReference>
<dbReference type="GO" id="GO:0005737">
    <property type="term" value="C:cytoplasm"/>
    <property type="evidence" value="ECO:0007669"/>
    <property type="project" value="TreeGrafter"/>
</dbReference>
<comment type="caution">
    <text evidence="3">The sequence shown here is derived from an EMBL/GenBank/DDBJ whole genome shotgun (WGS) entry which is preliminary data.</text>
</comment>
<dbReference type="PANTHER" id="PTHR44167:SF24">
    <property type="entry name" value="SERINE_THREONINE-PROTEIN KINASE CHK2"/>
    <property type="match status" value="1"/>
</dbReference>
<dbReference type="PROSITE" id="PS50011">
    <property type="entry name" value="PROTEIN_KINASE_DOM"/>
    <property type="match status" value="1"/>
</dbReference>
<organism evidence="3 4">
    <name type="scientific">Meloidogyne enterolobii</name>
    <name type="common">Root-knot nematode worm</name>
    <name type="synonym">Meloidogyne mayaguensis</name>
    <dbReference type="NCBI Taxonomy" id="390850"/>
    <lineage>
        <taxon>Eukaryota</taxon>
        <taxon>Metazoa</taxon>
        <taxon>Ecdysozoa</taxon>
        <taxon>Nematoda</taxon>
        <taxon>Chromadorea</taxon>
        <taxon>Rhabditida</taxon>
        <taxon>Tylenchina</taxon>
        <taxon>Tylenchomorpha</taxon>
        <taxon>Tylenchoidea</taxon>
        <taxon>Meloidogynidae</taxon>
        <taxon>Meloidogyninae</taxon>
        <taxon>Meloidogyne</taxon>
    </lineage>
</organism>
<evidence type="ECO:0000313" key="4">
    <source>
        <dbReference type="Proteomes" id="UP000580250"/>
    </source>
</evidence>
<protein>
    <recommendedName>
        <fullName evidence="2">Protein kinase domain-containing protein</fullName>
    </recommendedName>
</protein>
<feature type="signal peptide" evidence="1">
    <location>
        <begin position="1"/>
        <end position="23"/>
    </location>
</feature>
<sequence>MSNIFIQIIFLFLLFFMPELTKSGCKPSKDSEVITTPNINVTGTTYDASSSSSSYPNLEERIICSCGQAFYEWEEVKIGETELIKNKIKIFHGATGQIFHAYSQQTNKCLIIKEIFLEMEDYQKRARQEWMANNELNILLYFKRRNLNERIVEIIDFGNLYEDRGKCFVMEQGNETLFRYMNDVRVRFSTINISPNGTNKRIYREKKKFGRIILQIMLEVAKAIHEFHKYAIHLDIKSTNFICFRKENKRCFVKLIDFNSSVLLNGQNEVEAYSYGAHKYKSYEIRGREDMDIDQTFMVTTKSDIMSFGLMFYYFFHFEIEFNDLNISASYNIIDQNLINFHQSITKSSNYLDRVIKACIHYEPTERPSAWAIINFIENKCHVFASEEREEYEIICEELEN</sequence>
<dbReference type="PANTHER" id="PTHR44167">
    <property type="entry name" value="OVARIAN-SPECIFIC SERINE/THREONINE-PROTEIN KINASE LOK-RELATED"/>
    <property type="match status" value="1"/>
</dbReference>
<evidence type="ECO:0000256" key="1">
    <source>
        <dbReference type="SAM" id="SignalP"/>
    </source>
</evidence>
<dbReference type="Pfam" id="PF00069">
    <property type="entry name" value="Pkinase"/>
    <property type="match status" value="1"/>
</dbReference>
<dbReference type="InterPro" id="IPR011009">
    <property type="entry name" value="Kinase-like_dom_sf"/>
</dbReference>
<dbReference type="Gene3D" id="3.30.200.20">
    <property type="entry name" value="Phosphorylase Kinase, domain 1"/>
    <property type="match status" value="1"/>
</dbReference>
<dbReference type="SMART" id="SM00220">
    <property type="entry name" value="S_TKc"/>
    <property type="match status" value="1"/>
</dbReference>
<dbReference type="SUPFAM" id="SSF56112">
    <property type="entry name" value="Protein kinase-like (PK-like)"/>
    <property type="match status" value="1"/>
</dbReference>
<keyword evidence="1" id="KW-0732">Signal</keyword>
<dbReference type="InterPro" id="IPR000719">
    <property type="entry name" value="Prot_kinase_dom"/>
</dbReference>
<feature type="domain" description="Protein kinase" evidence="2">
    <location>
        <begin position="84"/>
        <end position="385"/>
    </location>
</feature>
<dbReference type="GO" id="GO:0004674">
    <property type="term" value="F:protein serine/threonine kinase activity"/>
    <property type="evidence" value="ECO:0007669"/>
    <property type="project" value="TreeGrafter"/>
</dbReference>
<gene>
    <name evidence="3" type="ORF">MENT_LOCUS46181</name>
</gene>
<evidence type="ECO:0000259" key="2">
    <source>
        <dbReference type="PROSITE" id="PS50011"/>
    </source>
</evidence>
<dbReference type="GO" id="GO:0005634">
    <property type="term" value="C:nucleus"/>
    <property type="evidence" value="ECO:0007669"/>
    <property type="project" value="TreeGrafter"/>
</dbReference>
<accession>A0A6V7X1R0</accession>
<dbReference type="AlphaFoldDB" id="A0A6V7X1R0"/>
<proteinExistence type="predicted"/>
<dbReference type="GO" id="GO:0044773">
    <property type="term" value="P:mitotic DNA damage checkpoint signaling"/>
    <property type="evidence" value="ECO:0007669"/>
    <property type="project" value="TreeGrafter"/>
</dbReference>
<reference evidence="3 4" key="1">
    <citation type="submission" date="2020-08" db="EMBL/GenBank/DDBJ databases">
        <authorList>
            <person name="Koutsovoulos G."/>
            <person name="Danchin GJ E."/>
        </authorList>
    </citation>
    <scope>NUCLEOTIDE SEQUENCE [LARGE SCALE GENOMIC DNA]</scope>
</reference>
<dbReference type="EMBL" id="CAJEWN010001015">
    <property type="protein sequence ID" value="CAD2193246.1"/>
    <property type="molecule type" value="Genomic_DNA"/>
</dbReference>
<name>A0A6V7X1R0_MELEN</name>
<feature type="chain" id="PRO_5028009865" description="Protein kinase domain-containing protein" evidence="1">
    <location>
        <begin position="24"/>
        <end position="401"/>
    </location>
</feature>
<dbReference type="GO" id="GO:0005524">
    <property type="term" value="F:ATP binding"/>
    <property type="evidence" value="ECO:0007669"/>
    <property type="project" value="InterPro"/>
</dbReference>
<evidence type="ECO:0000313" key="3">
    <source>
        <dbReference type="EMBL" id="CAD2193246.1"/>
    </source>
</evidence>